<evidence type="ECO:0000313" key="2">
    <source>
        <dbReference type="Proteomes" id="UP000887013"/>
    </source>
</evidence>
<accession>A0A8X6JYX8</accession>
<dbReference type="AlphaFoldDB" id="A0A8X6JYX8"/>
<reference evidence="1" key="1">
    <citation type="submission" date="2020-08" db="EMBL/GenBank/DDBJ databases">
        <title>Multicomponent nature underlies the extraordinary mechanical properties of spider dragline silk.</title>
        <authorList>
            <person name="Kono N."/>
            <person name="Nakamura H."/>
            <person name="Mori M."/>
            <person name="Yoshida Y."/>
            <person name="Ohtoshi R."/>
            <person name="Malay A.D."/>
            <person name="Moran D.A.P."/>
            <person name="Tomita M."/>
            <person name="Numata K."/>
            <person name="Arakawa K."/>
        </authorList>
    </citation>
    <scope>NUCLEOTIDE SEQUENCE</scope>
</reference>
<keyword evidence="2" id="KW-1185">Reference proteome</keyword>
<proteinExistence type="predicted"/>
<gene>
    <name evidence="1" type="ORF">NPIL_280811</name>
</gene>
<dbReference type="EMBL" id="BMAW01044884">
    <property type="protein sequence ID" value="GFS46857.1"/>
    <property type="molecule type" value="Genomic_DNA"/>
</dbReference>
<protein>
    <submittedName>
        <fullName evidence="1">Uncharacterized protein</fullName>
    </submittedName>
</protein>
<comment type="caution">
    <text evidence="1">The sequence shown here is derived from an EMBL/GenBank/DDBJ whole genome shotgun (WGS) entry which is preliminary data.</text>
</comment>
<dbReference type="Proteomes" id="UP000887013">
    <property type="component" value="Unassembled WGS sequence"/>
</dbReference>
<sequence length="80" mass="8847">MEKLLGTYSGRNLRGRRERSLGYLGVSKAPERIFDLLTISRQLLYESLMTDSEPSSDGPCPGTSLFELPHRIASNIGGSF</sequence>
<name>A0A8X6JYX8_NEPPI</name>
<evidence type="ECO:0000313" key="1">
    <source>
        <dbReference type="EMBL" id="GFS46857.1"/>
    </source>
</evidence>
<organism evidence="1 2">
    <name type="scientific">Nephila pilipes</name>
    <name type="common">Giant wood spider</name>
    <name type="synonym">Nephila maculata</name>
    <dbReference type="NCBI Taxonomy" id="299642"/>
    <lineage>
        <taxon>Eukaryota</taxon>
        <taxon>Metazoa</taxon>
        <taxon>Ecdysozoa</taxon>
        <taxon>Arthropoda</taxon>
        <taxon>Chelicerata</taxon>
        <taxon>Arachnida</taxon>
        <taxon>Araneae</taxon>
        <taxon>Araneomorphae</taxon>
        <taxon>Entelegynae</taxon>
        <taxon>Araneoidea</taxon>
        <taxon>Nephilidae</taxon>
        <taxon>Nephila</taxon>
    </lineage>
</organism>